<reference evidence="3 4" key="1">
    <citation type="submission" date="2024-02" db="EMBL/GenBank/DDBJ databases">
        <authorList>
            <person name="Chen Y."/>
            <person name="Shah S."/>
            <person name="Dougan E. K."/>
            <person name="Thang M."/>
            <person name="Chan C."/>
        </authorList>
    </citation>
    <scope>NUCLEOTIDE SEQUENCE [LARGE SCALE GENOMIC DNA]</scope>
</reference>
<dbReference type="PROSITE" id="PS50103">
    <property type="entry name" value="ZF_C3H1"/>
    <property type="match status" value="1"/>
</dbReference>
<organism evidence="3 4">
    <name type="scientific">Durusdinium trenchii</name>
    <dbReference type="NCBI Taxonomy" id="1381693"/>
    <lineage>
        <taxon>Eukaryota</taxon>
        <taxon>Sar</taxon>
        <taxon>Alveolata</taxon>
        <taxon>Dinophyceae</taxon>
        <taxon>Suessiales</taxon>
        <taxon>Symbiodiniaceae</taxon>
        <taxon>Durusdinium</taxon>
    </lineage>
</organism>
<name>A0ABP0RPS4_9DINO</name>
<evidence type="ECO:0000256" key="1">
    <source>
        <dbReference type="PROSITE-ProRule" id="PRU00723"/>
    </source>
</evidence>
<evidence type="ECO:0000259" key="2">
    <source>
        <dbReference type="PROSITE" id="PS50103"/>
    </source>
</evidence>
<feature type="non-terminal residue" evidence="3">
    <location>
        <position position="1"/>
    </location>
</feature>
<accession>A0ABP0RPS4</accession>
<dbReference type="EMBL" id="CAXAMM010042040">
    <property type="protein sequence ID" value="CAK9102660.1"/>
    <property type="molecule type" value="Genomic_DNA"/>
</dbReference>
<keyword evidence="1" id="KW-0479">Metal-binding</keyword>
<gene>
    <name evidence="3" type="ORF">SCF082_LOCUS47984</name>
</gene>
<evidence type="ECO:0000313" key="3">
    <source>
        <dbReference type="EMBL" id="CAK9102660.1"/>
    </source>
</evidence>
<keyword evidence="1" id="KW-0862">Zinc</keyword>
<keyword evidence="4" id="KW-1185">Reference proteome</keyword>
<dbReference type="InterPro" id="IPR000571">
    <property type="entry name" value="Znf_CCCH"/>
</dbReference>
<protein>
    <submittedName>
        <fullName evidence="3">Metal tolerance protein C1</fullName>
    </submittedName>
</protein>
<dbReference type="Gene3D" id="1.20.120.1350">
    <property type="entry name" value="Pneumovirus matrix protein 2 (M2), zinc-binding domain"/>
    <property type="match status" value="1"/>
</dbReference>
<comment type="caution">
    <text evidence="3">The sequence shown here is derived from an EMBL/GenBank/DDBJ whole genome shotgun (WGS) entry which is preliminary data.</text>
</comment>
<sequence length="274" mass="30460">LLSYGGRCCFHGYCQAATLWFLRSSRIGSMVFHESEGLGRASSEGEHHTAHLGAAELWLLQGAVSCPQDLQIQHEESVSSTFPEEPLIENLGNAGHPNFCIGPCRFFARGVCESGDMCNYCHLPHQGPKLDKRQRNLLKRMPKNEGINLLSLSIQLKAKRAQRLNEHIQVQELLQLLHTESRIECANELVSMAPVLTRQDVQGLKTKLAAMSLPEMMGCCNVLPLRFEKELLAEVARLRGQSAAKGLVSPPLVEEFELLNLQSTQLCHGIRISL</sequence>
<feature type="zinc finger region" description="C3H1-type" evidence="1">
    <location>
        <begin position="103"/>
        <end position="125"/>
    </location>
</feature>
<keyword evidence="1" id="KW-0863">Zinc-finger</keyword>
<proteinExistence type="predicted"/>
<dbReference type="Proteomes" id="UP001642464">
    <property type="component" value="Unassembled WGS sequence"/>
</dbReference>
<evidence type="ECO:0000313" key="4">
    <source>
        <dbReference type="Proteomes" id="UP001642464"/>
    </source>
</evidence>
<feature type="domain" description="C3H1-type" evidence="2">
    <location>
        <begin position="103"/>
        <end position="125"/>
    </location>
</feature>